<dbReference type="InterPro" id="IPR036388">
    <property type="entry name" value="WH-like_DNA-bd_sf"/>
</dbReference>
<name>G8PCT7_PEDCP</name>
<evidence type="ECO:0000256" key="6">
    <source>
        <dbReference type="ARBA" id="ARBA00022840"/>
    </source>
</evidence>
<dbReference type="Gene3D" id="1.10.10.10">
    <property type="entry name" value="Winged helix-like DNA-binding domain superfamily/Winged helix DNA-binding domain"/>
    <property type="match status" value="1"/>
</dbReference>
<dbReference type="GO" id="GO:0007059">
    <property type="term" value="P:chromosome segregation"/>
    <property type="evidence" value="ECO:0007669"/>
    <property type="project" value="UniProtKB-KW"/>
</dbReference>
<dbReference type="KEGG" id="pce:PECL_798"/>
<dbReference type="AlphaFoldDB" id="G8PCT7"/>
<dbReference type="Gene3D" id="3.30.980.40">
    <property type="match status" value="1"/>
</dbReference>
<dbReference type="Pfam" id="PF09397">
    <property type="entry name" value="FtsK_gamma"/>
    <property type="match status" value="1"/>
</dbReference>
<reference evidence="13 14" key="1">
    <citation type="journal article" date="2012" name="J. Bacteriol.">
        <title>Complete Genome Sequence of the Beer Spoilage Organism Pediococcus claussenii ATCC BAA-344T.</title>
        <authorList>
            <person name="Pittet V."/>
            <person name="Abegunde T."/>
            <person name="Marfleet T."/>
            <person name="Haakensen M."/>
            <person name="Morrow K."/>
            <person name="Jayaprakash T."/>
            <person name="Schroeder K."/>
            <person name="Trost B."/>
            <person name="Byrns S."/>
            <person name="Bergsveinson J."/>
            <person name="Kusalik A."/>
            <person name="Ziola B."/>
        </authorList>
    </citation>
    <scope>NUCLEOTIDE SEQUENCE [LARGE SCALE GENOMIC DNA]</scope>
    <source>
        <strain evidence="13 14">ATCC BAA-344</strain>
    </source>
</reference>
<accession>G8PCT7</accession>
<proteinExistence type="inferred from homology"/>
<protein>
    <recommendedName>
        <fullName evidence="3">DNA translocase FtsK</fullName>
    </recommendedName>
</protein>
<sequence length="761" mass="84121">MAKKRKKKRQTVPAKNIWGLVFVLVGLLGFFDAGFIGIVIANMVRFFVGNTSQVVFAILTIYGGYLLFTGKEFSFKKRLHYVWGLSLIYMAYILFEEINFVSSKQIGSNFLNVTINAVNEGFIQQTANNPVGGGVIGASIFELTHFAFTLIGVWVVCTLLFVFGIVVLFNIPIDEVLENIAIMFGWLVERLVGLFNILKEKLLTVVNQMVKKQTKTSNKIPKRNRKDSFPKEVEPKQPIADHNEPIIVDGTSGVEHKTAEPTIEVASDKMKNNNVKKTDSDSGFGMDNQVNPDYKLPSTNLLTKTEATDQSGEYDAIKKNTKILQETLNSFGVDATVESVKLGPSVTEYELHPAIGVKVSKVVGLADDIALALAAKDIRIEAPIPGKSLIGIEVPNQHISPVGFRDVIEAQAPHSDAPLQVPIGRDVSGNLVLSDLVKMQHLLIAGATGSGKSVMINVIITGLLMNARPDEVKFILIDPKKVELGVYNDIPHLLTPVVTDSKKAARALHKVVAEMQRRYDLFAEANVRNIKGYNDLVDDLNQDGKQRPHLPYIVVIVDELSDLMMVASNEVEDAIIRLAQLARAAGIHMIIATQRPSVDVVTGLIKANVPSRIAFAVASGTDSRTIIDQNGAEKLLGRGDMLYFPMGQNKPERVQGAFISDDDVKRVIAFVKNQQDADYDDDLVVTDEETNQSEADSEIDEYYEDAVELVVDMQKASTSMLQRKFRIGYNRAARLIDELEERGIIGPQEGSKPRKVYRQKE</sequence>
<feature type="transmembrane region" description="Helical" evidence="11">
    <location>
        <begin position="176"/>
        <end position="198"/>
    </location>
</feature>
<dbReference type="InterPro" id="IPR018541">
    <property type="entry name" value="Ftsk_gamma"/>
</dbReference>
<comment type="similarity">
    <text evidence="2">Belongs to the FtsK/SpoIIIE/SftA family.</text>
</comment>
<dbReference type="eggNOG" id="COG1674">
    <property type="taxonomic scope" value="Bacteria"/>
</dbReference>
<keyword evidence="11" id="KW-1133">Transmembrane helix</keyword>
<evidence type="ECO:0000313" key="14">
    <source>
        <dbReference type="Proteomes" id="UP000005444"/>
    </source>
</evidence>
<evidence type="ECO:0000256" key="10">
    <source>
        <dbReference type="SAM" id="MobiDB-lite"/>
    </source>
</evidence>
<organism evidence="13 14">
    <name type="scientific">Pediococcus claussenii (strain ATCC BAA-344 / DSM 14800 / JCM 18046 / KCTC 3811 / LMG 21948 / P06)</name>
    <dbReference type="NCBI Taxonomy" id="701521"/>
    <lineage>
        <taxon>Bacteria</taxon>
        <taxon>Bacillati</taxon>
        <taxon>Bacillota</taxon>
        <taxon>Bacilli</taxon>
        <taxon>Lactobacillales</taxon>
        <taxon>Lactobacillaceae</taxon>
        <taxon>Pediococcus</taxon>
    </lineage>
</organism>
<dbReference type="SUPFAM" id="SSF46785">
    <property type="entry name" value="Winged helix' DNA-binding domain"/>
    <property type="match status" value="1"/>
</dbReference>
<keyword evidence="11" id="KW-0812">Transmembrane</keyword>
<dbReference type="SUPFAM" id="SSF52540">
    <property type="entry name" value="P-loop containing nucleoside triphosphate hydrolases"/>
    <property type="match status" value="1"/>
</dbReference>
<dbReference type="PANTHER" id="PTHR22683:SF41">
    <property type="entry name" value="DNA TRANSLOCASE FTSK"/>
    <property type="match status" value="1"/>
</dbReference>
<feature type="region of interest" description="Disordered" evidence="10">
    <location>
        <begin position="742"/>
        <end position="761"/>
    </location>
</feature>
<gene>
    <name evidence="13" type="primary">ftsK</name>
    <name evidence="13" type="ordered locus">PECL_798</name>
</gene>
<dbReference type="GO" id="GO:0005524">
    <property type="term" value="F:ATP binding"/>
    <property type="evidence" value="ECO:0007669"/>
    <property type="project" value="UniProtKB-UniRule"/>
</dbReference>
<evidence type="ECO:0000313" key="13">
    <source>
        <dbReference type="EMBL" id="AEV95072.1"/>
    </source>
</evidence>
<feature type="region of interest" description="Disordered" evidence="10">
    <location>
        <begin position="216"/>
        <end position="236"/>
    </location>
</feature>
<feature type="transmembrane region" description="Helical" evidence="11">
    <location>
        <begin position="20"/>
        <end position="41"/>
    </location>
</feature>
<dbReference type="InterPro" id="IPR041027">
    <property type="entry name" value="FtsK_alpha"/>
</dbReference>
<dbReference type="CDD" id="cd01127">
    <property type="entry name" value="TrwB_TraG_TraD_VirD4"/>
    <property type="match status" value="1"/>
</dbReference>
<evidence type="ECO:0000256" key="1">
    <source>
        <dbReference type="ARBA" id="ARBA00004141"/>
    </source>
</evidence>
<dbReference type="Proteomes" id="UP000005444">
    <property type="component" value="Chromosome"/>
</dbReference>
<evidence type="ECO:0000256" key="7">
    <source>
        <dbReference type="ARBA" id="ARBA00023125"/>
    </source>
</evidence>
<evidence type="ECO:0000256" key="2">
    <source>
        <dbReference type="ARBA" id="ARBA00006474"/>
    </source>
</evidence>
<dbReference type="PROSITE" id="PS50901">
    <property type="entry name" value="FTSK"/>
    <property type="match status" value="1"/>
</dbReference>
<dbReference type="PANTHER" id="PTHR22683">
    <property type="entry name" value="SPORULATION PROTEIN RELATED"/>
    <property type="match status" value="1"/>
</dbReference>
<evidence type="ECO:0000256" key="3">
    <source>
        <dbReference type="ARBA" id="ARBA00020887"/>
    </source>
</evidence>
<dbReference type="InterPro" id="IPR003593">
    <property type="entry name" value="AAA+_ATPase"/>
</dbReference>
<keyword evidence="11" id="KW-0472">Membrane</keyword>
<dbReference type="InterPro" id="IPR050206">
    <property type="entry name" value="FtsK/SpoIIIE/SftA"/>
</dbReference>
<feature type="domain" description="FtsK" evidence="12">
    <location>
        <begin position="428"/>
        <end position="624"/>
    </location>
</feature>
<dbReference type="Pfam" id="PF01580">
    <property type="entry name" value="FtsK_SpoIIIE"/>
    <property type="match status" value="1"/>
</dbReference>
<feature type="transmembrane region" description="Helical" evidence="11">
    <location>
        <begin position="146"/>
        <end position="169"/>
    </location>
</feature>
<evidence type="ECO:0000256" key="9">
    <source>
        <dbReference type="PROSITE-ProRule" id="PRU00289"/>
    </source>
</evidence>
<evidence type="ECO:0000256" key="11">
    <source>
        <dbReference type="SAM" id="Phobius"/>
    </source>
</evidence>
<feature type="transmembrane region" description="Helical" evidence="11">
    <location>
        <begin position="79"/>
        <end position="95"/>
    </location>
</feature>
<feature type="compositionally biased region" description="Basic and acidic residues" evidence="10">
    <location>
        <begin position="226"/>
        <end position="236"/>
    </location>
</feature>
<dbReference type="HOGENOM" id="CLU_001981_9_6_9"/>
<keyword evidence="14" id="KW-1185">Reference proteome</keyword>
<dbReference type="SMART" id="SM00843">
    <property type="entry name" value="Ftsk_gamma"/>
    <property type="match status" value="1"/>
</dbReference>
<evidence type="ECO:0000256" key="4">
    <source>
        <dbReference type="ARBA" id="ARBA00022741"/>
    </source>
</evidence>
<feature type="transmembrane region" description="Helical" evidence="11">
    <location>
        <begin position="47"/>
        <end position="67"/>
    </location>
</feature>
<dbReference type="EMBL" id="CP003137">
    <property type="protein sequence ID" value="AEV95072.1"/>
    <property type="molecule type" value="Genomic_DNA"/>
</dbReference>
<keyword evidence="6 9" id="KW-0067">ATP-binding</keyword>
<evidence type="ECO:0000256" key="8">
    <source>
        <dbReference type="ARBA" id="ARBA00025923"/>
    </source>
</evidence>
<feature type="binding site" evidence="9">
    <location>
        <begin position="446"/>
        <end position="453"/>
    </location>
    <ligand>
        <name>ATP</name>
        <dbReference type="ChEBI" id="CHEBI:30616"/>
    </ligand>
</feature>
<dbReference type="Pfam" id="PF17854">
    <property type="entry name" value="FtsK_alpha"/>
    <property type="match status" value="1"/>
</dbReference>
<dbReference type="STRING" id="701521.PECL_798"/>
<evidence type="ECO:0000256" key="5">
    <source>
        <dbReference type="ARBA" id="ARBA00022829"/>
    </source>
</evidence>
<comment type="subcellular location">
    <subcellularLocation>
        <location evidence="1">Membrane</location>
        <topology evidence="1">Multi-pass membrane protein</topology>
    </subcellularLocation>
</comment>
<dbReference type="InterPro" id="IPR036390">
    <property type="entry name" value="WH_DNA-bd_sf"/>
</dbReference>
<comment type="subunit">
    <text evidence="8">Homohexamer. Forms a ring that surrounds DNA.</text>
</comment>
<dbReference type="RefSeq" id="WP_014215269.1">
    <property type="nucleotide sequence ID" value="NC_016605.1"/>
</dbReference>
<dbReference type="GO" id="GO:0003677">
    <property type="term" value="F:DNA binding"/>
    <property type="evidence" value="ECO:0007669"/>
    <property type="project" value="UniProtKB-KW"/>
</dbReference>
<dbReference type="Gene3D" id="3.40.50.300">
    <property type="entry name" value="P-loop containing nucleotide triphosphate hydrolases"/>
    <property type="match status" value="1"/>
</dbReference>
<dbReference type="InterPro" id="IPR027417">
    <property type="entry name" value="P-loop_NTPase"/>
</dbReference>
<keyword evidence="4 9" id="KW-0547">Nucleotide-binding</keyword>
<dbReference type="PATRIC" id="fig|701521.8.peg.750"/>
<dbReference type="SMART" id="SM00382">
    <property type="entry name" value="AAA"/>
    <property type="match status" value="1"/>
</dbReference>
<dbReference type="GO" id="GO:0016020">
    <property type="term" value="C:membrane"/>
    <property type="evidence" value="ECO:0007669"/>
    <property type="project" value="UniProtKB-SubCell"/>
</dbReference>
<dbReference type="InterPro" id="IPR002543">
    <property type="entry name" value="FtsK_dom"/>
</dbReference>
<evidence type="ECO:0000259" key="12">
    <source>
        <dbReference type="PROSITE" id="PS50901"/>
    </source>
</evidence>
<keyword evidence="5" id="KW-0159">Chromosome partition</keyword>
<keyword evidence="7" id="KW-0238">DNA-binding</keyword>